<proteinExistence type="predicted"/>
<accession>A0A0V1HS23</accession>
<comment type="caution">
    <text evidence="1">The sequence shown here is derived from an EMBL/GenBank/DDBJ whole genome shotgun (WGS) entry which is preliminary data.</text>
</comment>
<gene>
    <name evidence="1" type="ORF">T11_11109</name>
</gene>
<evidence type="ECO:0000313" key="2">
    <source>
        <dbReference type="Proteomes" id="UP000055024"/>
    </source>
</evidence>
<dbReference type="Proteomes" id="UP000055024">
    <property type="component" value="Unassembled WGS sequence"/>
</dbReference>
<sequence length="64" mass="7588">MYLIRYLSRQVQQFGNEWNLIADCQHSQMTFRSADDIPPSLHHYRIVLPDVNRPYCTAEKEPPP</sequence>
<organism evidence="1 2">
    <name type="scientific">Trichinella zimbabwensis</name>
    <dbReference type="NCBI Taxonomy" id="268475"/>
    <lineage>
        <taxon>Eukaryota</taxon>
        <taxon>Metazoa</taxon>
        <taxon>Ecdysozoa</taxon>
        <taxon>Nematoda</taxon>
        <taxon>Enoplea</taxon>
        <taxon>Dorylaimia</taxon>
        <taxon>Trichinellida</taxon>
        <taxon>Trichinellidae</taxon>
        <taxon>Trichinella</taxon>
    </lineage>
</organism>
<name>A0A0V1HS23_9BILA</name>
<protein>
    <submittedName>
        <fullName evidence="1">Uncharacterized protein</fullName>
    </submittedName>
</protein>
<reference evidence="1 2" key="1">
    <citation type="submission" date="2015-01" db="EMBL/GenBank/DDBJ databases">
        <title>Evolution of Trichinella species and genotypes.</title>
        <authorList>
            <person name="Korhonen P.K."/>
            <person name="Edoardo P."/>
            <person name="Giuseppe L.R."/>
            <person name="Gasser R.B."/>
        </authorList>
    </citation>
    <scope>NUCLEOTIDE SEQUENCE [LARGE SCALE GENOMIC DNA]</scope>
    <source>
        <strain evidence="1">ISS1029</strain>
    </source>
</reference>
<keyword evidence="2" id="KW-1185">Reference proteome</keyword>
<dbReference type="AlphaFoldDB" id="A0A0V1HS23"/>
<dbReference type="EMBL" id="JYDP01000031">
    <property type="protein sequence ID" value="KRZ13555.1"/>
    <property type="molecule type" value="Genomic_DNA"/>
</dbReference>
<evidence type="ECO:0000313" key="1">
    <source>
        <dbReference type="EMBL" id="KRZ13555.1"/>
    </source>
</evidence>